<evidence type="ECO:0000313" key="2">
    <source>
        <dbReference type="Proteomes" id="UP000887013"/>
    </source>
</evidence>
<organism evidence="1 2">
    <name type="scientific">Nephila pilipes</name>
    <name type="common">Giant wood spider</name>
    <name type="synonym">Nephila maculata</name>
    <dbReference type="NCBI Taxonomy" id="299642"/>
    <lineage>
        <taxon>Eukaryota</taxon>
        <taxon>Metazoa</taxon>
        <taxon>Ecdysozoa</taxon>
        <taxon>Arthropoda</taxon>
        <taxon>Chelicerata</taxon>
        <taxon>Arachnida</taxon>
        <taxon>Araneae</taxon>
        <taxon>Araneomorphae</taxon>
        <taxon>Entelegynae</taxon>
        <taxon>Araneoidea</taxon>
        <taxon>Nephilidae</taxon>
        <taxon>Nephila</taxon>
    </lineage>
</organism>
<dbReference type="EMBL" id="BMAW01115113">
    <property type="protein sequence ID" value="GFT64935.1"/>
    <property type="molecule type" value="Genomic_DNA"/>
</dbReference>
<dbReference type="Proteomes" id="UP000887013">
    <property type="component" value="Unassembled WGS sequence"/>
</dbReference>
<evidence type="ECO:0000313" key="1">
    <source>
        <dbReference type="EMBL" id="GFT64935.1"/>
    </source>
</evidence>
<keyword evidence="2" id="KW-1185">Reference proteome</keyword>
<accession>A0A8X6PDF3</accession>
<protein>
    <submittedName>
        <fullName evidence="1">Uncharacterized protein</fullName>
    </submittedName>
</protein>
<sequence>MRGKRVYNCALKRDIIALLHHNVLQVFAILSLVVIVESVSPGASLHPLLQAGANLLRPQVLIWKFDGGATSVLFYGQRTSAVCSKRF</sequence>
<dbReference type="AlphaFoldDB" id="A0A8X6PDF3"/>
<proteinExistence type="predicted"/>
<name>A0A8X6PDF3_NEPPI</name>
<reference evidence="1" key="1">
    <citation type="submission" date="2020-08" db="EMBL/GenBank/DDBJ databases">
        <title>Multicomponent nature underlies the extraordinary mechanical properties of spider dragline silk.</title>
        <authorList>
            <person name="Kono N."/>
            <person name="Nakamura H."/>
            <person name="Mori M."/>
            <person name="Yoshida Y."/>
            <person name="Ohtoshi R."/>
            <person name="Malay A.D."/>
            <person name="Moran D.A.P."/>
            <person name="Tomita M."/>
            <person name="Numata K."/>
            <person name="Arakawa K."/>
        </authorList>
    </citation>
    <scope>NUCLEOTIDE SEQUENCE</scope>
</reference>
<comment type="caution">
    <text evidence="1">The sequence shown here is derived from an EMBL/GenBank/DDBJ whole genome shotgun (WGS) entry which is preliminary data.</text>
</comment>
<gene>
    <name evidence="1" type="ORF">NPIL_324821</name>
</gene>